<accession>W7M4P0</accession>
<dbReference type="AlphaFoldDB" id="W7M4P0"/>
<evidence type="ECO:0000313" key="2">
    <source>
        <dbReference type="EMBL" id="EWG46538.1"/>
    </source>
</evidence>
<dbReference type="Proteomes" id="UP000009096">
    <property type="component" value="Chromosome 7"/>
</dbReference>
<reference evidence="2 3" key="1">
    <citation type="journal article" date="2010" name="Nature">
        <title>Comparative genomics reveals mobile pathogenicity chromosomes in Fusarium.</title>
        <authorList>
            <person name="Ma L.J."/>
            <person name="van der Does H.C."/>
            <person name="Borkovich K.A."/>
            <person name="Coleman J.J."/>
            <person name="Daboussi M.J."/>
            <person name="Di Pietro A."/>
            <person name="Dufresne M."/>
            <person name="Freitag M."/>
            <person name="Grabherr M."/>
            <person name="Henrissat B."/>
            <person name="Houterman P.M."/>
            <person name="Kang S."/>
            <person name="Shim W.B."/>
            <person name="Woloshuk C."/>
            <person name="Xie X."/>
            <person name="Xu J.R."/>
            <person name="Antoniw J."/>
            <person name="Baker S.E."/>
            <person name="Bluhm B.H."/>
            <person name="Breakspear A."/>
            <person name="Brown D.W."/>
            <person name="Butchko R.A."/>
            <person name="Chapman S."/>
            <person name="Coulson R."/>
            <person name="Coutinho P.M."/>
            <person name="Danchin E.G."/>
            <person name="Diener A."/>
            <person name="Gale L.R."/>
            <person name="Gardiner D.M."/>
            <person name="Goff S."/>
            <person name="Hammond-Kosack K.E."/>
            <person name="Hilburn K."/>
            <person name="Hua-Van A."/>
            <person name="Jonkers W."/>
            <person name="Kazan K."/>
            <person name="Kodira C.D."/>
            <person name="Koehrsen M."/>
            <person name="Kumar L."/>
            <person name="Lee Y.H."/>
            <person name="Li L."/>
            <person name="Manners J.M."/>
            <person name="Miranda-Saavedra D."/>
            <person name="Mukherjee M."/>
            <person name="Park G."/>
            <person name="Park J."/>
            <person name="Park S.Y."/>
            <person name="Proctor R.H."/>
            <person name="Regev A."/>
            <person name="Ruiz-Roldan M.C."/>
            <person name="Sain D."/>
            <person name="Sakthikumar S."/>
            <person name="Sykes S."/>
            <person name="Schwartz D.C."/>
            <person name="Turgeon B.G."/>
            <person name="Wapinski I."/>
            <person name="Yoder O."/>
            <person name="Young S."/>
            <person name="Zeng Q."/>
            <person name="Zhou S."/>
            <person name="Galagan J."/>
            <person name="Cuomo C.A."/>
            <person name="Kistler H.C."/>
            <person name="Rep M."/>
        </authorList>
    </citation>
    <scope>NUCLEOTIDE SEQUENCE [LARGE SCALE GENOMIC DNA]</scope>
    <source>
        <strain evidence="3">M3125 / FGSC 7600</strain>
    </source>
</reference>
<dbReference type="EMBL" id="CM000584">
    <property type="protein sequence ID" value="EWG46538.1"/>
    <property type="molecule type" value="Genomic_DNA"/>
</dbReference>
<gene>
    <name evidence="2" type="ORF">FVEG_15974</name>
</gene>
<feature type="region of interest" description="Disordered" evidence="1">
    <location>
        <begin position="1"/>
        <end position="22"/>
    </location>
</feature>
<dbReference type="RefSeq" id="XP_018752729.1">
    <property type="nucleotide sequence ID" value="XM_018905202.1"/>
</dbReference>
<name>W7M4P0_GIBM7</name>
<keyword evidence="3" id="KW-1185">Reference proteome</keyword>
<sequence length="81" mass="8959">MERKEDDETATSRGKKEDAVVDTEEYPLAWEVWTVDLYGEEYHRCTNIVAESPVAPSPHTDGHGSDAENKHVSACPGKTSP</sequence>
<feature type="compositionally biased region" description="Basic and acidic residues" evidence="1">
    <location>
        <begin position="60"/>
        <end position="71"/>
    </location>
</feature>
<proteinExistence type="predicted"/>
<dbReference type="GeneID" id="30072850"/>
<evidence type="ECO:0000313" key="3">
    <source>
        <dbReference type="Proteomes" id="UP000009096"/>
    </source>
</evidence>
<organism evidence="2 3">
    <name type="scientific">Gibberella moniliformis (strain M3125 / FGSC 7600)</name>
    <name type="common">Maize ear and stalk rot fungus</name>
    <name type="synonym">Fusarium verticillioides</name>
    <dbReference type="NCBI Taxonomy" id="334819"/>
    <lineage>
        <taxon>Eukaryota</taxon>
        <taxon>Fungi</taxon>
        <taxon>Dikarya</taxon>
        <taxon>Ascomycota</taxon>
        <taxon>Pezizomycotina</taxon>
        <taxon>Sordariomycetes</taxon>
        <taxon>Hypocreomycetidae</taxon>
        <taxon>Hypocreales</taxon>
        <taxon>Nectriaceae</taxon>
        <taxon>Fusarium</taxon>
        <taxon>Fusarium fujikuroi species complex</taxon>
    </lineage>
</organism>
<dbReference type="EMBL" id="DS022249">
    <property type="protein sequence ID" value="EWG46538.1"/>
    <property type="molecule type" value="Genomic_DNA"/>
</dbReference>
<dbReference type="KEGG" id="fvr:FVEG_15974"/>
<feature type="region of interest" description="Disordered" evidence="1">
    <location>
        <begin position="52"/>
        <end position="81"/>
    </location>
</feature>
<evidence type="ECO:0000256" key="1">
    <source>
        <dbReference type="SAM" id="MobiDB-lite"/>
    </source>
</evidence>
<protein>
    <submittedName>
        <fullName evidence="2">Uncharacterized protein</fullName>
    </submittedName>
</protein>
<dbReference type="VEuPathDB" id="FungiDB:FVEG_15974"/>